<comment type="caution">
    <text evidence="1">The sequence shown here is derived from an EMBL/GenBank/DDBJ whole genome shotgun (WGS) entry which is preliminary data.</text>
</comment>
<gene>
    <name evidence="1" type="ORF">C8N24_5077</name>
</gene>
<sequence>MGGRAQDDDPTSAVGGNARGKLSARMAGLIELSDDAIWYSAAGPYRAVLRGAEAYLDDPEGCEALERALVESRLIHPSEPLLRALDRSVVRLLAELINADERDDGRLDHYAELRSMVRAELARRS</sequence>
<reference evidence="1 2" key="1">
    <citation type="submission" date="2018-10" db="EMBL/GenBank/DDBJ databases">
        <title>Genomic Encyclopedia of Archaeal and Bacterial Type Strains, Phase II (KMG-II): from individual species to whole genera.</title>
        <authorList>
            <person name="Goeker M."/>
        </authorList>
    </citation>
    <scope>NUCLEOTIDE SEQUENCE [LARGE SCALE GENOMIC DNA]</scope>
    <source>
        <strain evidence="1 2">DSM 14954</strain>
    </source>
</reference>
<evidence type="ECO:0000313" key="1">
    <source>
        <dbReference type="EMBL" id="RKQ87057.1"/>
    </source>
</evidence>
<organism evidence="1 2">
    <name type="scientific">Solirubrobacter pauli</name>
    <dbReference type="NCBI Taxonomy" id="166793"/>
    <lineage>
        <taxon>Bacteria</taxon>
        <taxon>Bacillati</taxon>
        <taxon>Actinomycetota</taxon>
        <taxon>Thermoleophilia</taxon>
        <taxon>Solirubrobacterales</taxon>
        <taxon>Solirubrobacteraceae</taxon>
        <taxon>Solirubrobacter</taxon>
    </lineage>
</organism>
<dbReference type="AlphaFoldDB" id="A0A660KZD7"/>
<proteinExistence type="predicted"/>
<dbReference type="EMBL" id="RBIL01000002">
    <property type="protein sequence ID" value="RKQ87057.1"/>
    <property type="molecule type" value="Genomic_DNA"/>
</dbReference>
<keyword evidence="2" id="KW-1185">Reference proteome</keyword>
<evidence type="ECO:0000313" key="2">
    <source>
        <dbReference type="Proteomes" id="UP000278962"/>
    </source>
</evidence>
<accession>A0A660KZD7</accession>
<name>A0A660KZD7_9ACTN</name>
<protein>
    <submittedName>
        <fullName evidence="1">Uncharacterized protein</fullName>
    </submittedName>
</protein>
<dbReference type="Proteomes" id="UP000278962">
    <property type="component" value="Unassembled WGS sequence"/>
</dbReference>